<evidence type="ECO:0000313" key="2">
    <source>
        <dbReference type="Proteomes" id="UP001595583"/>
    </source>
</evidence>
<dbReference type="EMBL" id="JBHRTK010000013">
    <property type="protein sequence ID" value="MFC3207381.1"/>
    <property type="molecule type" value="Genomic_DNA"/>
</dbReference>
<dbReference type="RefSeq" id="WP_378221603.1">
    <property type="nucleotide sequence ID" value="NZ_JBHRTK010000013.1"/>
</dbReference>
<protein>
    <submittedName>
        <fullName evidence="1">Uncharacterized protein</fullName>
    </submittedName>
</protein>
<organism evidence="1 2">
    <name type="scientific">Aquamicrobium soli</name>
    <dbReference type="NCBI Taxonomy" id="1811518"/>
    <lineage>
        <taxon>Bacteria</taxon>
        <taxon>Pseudomonadati</taxon>
        <taxon>Pseudomonadota</taxon>
        <taxon>Alphaproteobacteria</taxon>
        <taxon>Hyphomicrobiales</taxon>
        <taxon>Phyllobacteriaceae</taxon>
        <taxon>Aquamicrobium</taxon>
    </lineage>
</organism>
<comment type="caution">
    <text evidence="1">The sequence shown here is derived from an EMBL/GenBank/DDBJ whole genome shotgun (WGS) entry which is preliminary data.</text>
</comment>
<gene>
    <name evidence="1" type="ORF">ACFOHJ_14235</name>
</gene>
<dbReference type="Proteomes" id="UP001595583">
    <property type="component" value="Unassembled WGS sequence"/>
</dbReference>
<reference evidence="2" key="1">
    <citation type="journal article" date="2019" name="Int. J. Syst. Evol. Microbiol.">
        <title>The Global Catalogue of Microorganisms (GCM) 10K type strain sequencing project: providing services to taxonomists for standard genome sequencing and annotation.</title>
        <authorList>
            <consortium name="The Broad Institute Genomics Platform"/>
            <consortium name="The Broad Institute Genome Sequencing Center for Infectious Disease"/>
            <person name="Wu L."/>
            <person name="Ma J."/>
        </authorList>
    </citation>
    <scope>NUCLEOTIDE SEQUENCE [LARGE SCALE GENOMIC DNA]</scope>
    <source>
        <strain evidence="2">KCTC 52165</strain>
    </source>
</reference>
<keyword evidence="2" id="KW-1185">Reference proteome</keyword>
<sequence length="76" mass="8221">MAKGTAIIDVDARLLPQALTLFPSTYRVVGSQKSEHDGTVRLVMESEDVALGSSVFMTCEVRDAGSTRTIVMHPVK</sequence>
<proteinExistence type="predicted"/>
<name>A0ABV7KGF0_9HYPH</name>
<accession>A0ABV7KGF0</accession>
<evidence type="ECO:0000313" key="1">
    <source>
        <dbReference type="EMBL" id="MFC3207381.1"/>
    </source>
</evidence>